<evidence type="ECO:0000256" key="1">
    <source>
        <dbReference type="ARBA" id="ARBA00009353"/>
    </source>
</evidence>
<feature type="domain" description="NAD-dependent epimerase/dehydratase" evidence="2">
    <location>
        <begin position="12"/>
        <end position="226"/>
    </location>
</feature>
<dbReference type="NCBIfam" id="TIGR01777">
    <property type="entry name" value="yfcH"/>
    <property type="match status" value="1"/>
</dbReference>
<name>A0ABT5TV21_9MICO</name>
<feature type="non-terminal residue" evidence="3">
    <location>
        <position position="264"/>
    </location>
</feature>
<dbReference type="EMBL" id="JARACI010000710">
    <property type="protein sequence ID" value="MDD9205909.1"/>
    <property type="molecule type" value="Genomic_DNA"/>
</dbReference>
<proteinExistence type="inferred from homology"/>
<gene>
    <name evidence="3" type="ORF">PU560_05420</name>
</gene>
<comment type="similarity">
    <text evidence="1">Belongs to the NAD(P)-dependent epimerase/dehydratase family. SDR39U1 subfamily.</text>
</comment>
<dbReference type="PANTHER" id="PTHR11092">
    <property type="entry name" value="SUGAR NUCLEOTIDE EPIMERASE RELATED"/>
    <property type="match status" value="1"/>
</dbReference>
<evidence type="ECO:0000313" key="3">
    <source>
        <dbReference type="EMBL" id="MDD9205909.1"/>
    </source>
</evidence>
<dbReference type="Proteomes" id="UP001165561">
    <property type="component" value="Unassembled WGS sequence"/>
</dbReference>
<dbReference type="SUPFAM" id="SSF51735">
    <property type="entry name" value="NAD(P)-binding Rossmann-fold domains"/>
    <property type="match status" value="1"/>
</dbReference>
<dbReference type="InterPro" id="IPR010099">
    <property type="entry name" value="SDR39U1"/>
</dbReference>
<dbReference type="Pfam" id="PF01370">
    <property type="entry name" value="Epimerase"/>
    <property type="match status" value="1"/>
</dbReference>
<comment type="caution">
    <text evidence="3">The sequence shown here is derived from an EMBL/GenBank/DDBJ whole genome shotgun (WGS) entry which is preliminary data.</text>
</comment>
<dbReference type="InterPro" id="IPR001509">
    <property type="entry name" value="Epimerase_deHydtase"/>
</dbReference>
<evidence type="ECO:0000313" key="4">
    <source>
        <dbReference type="Proteomes" id="UP001165561"/>
    </source>
</evidence>
<accession>A0ABT5TV21</accession>
<organism evidence="3 4">
    <name type="scientific">Georgenia halotolerans</name>
    <dbReference type="NCBI Taxonomy" id="3028317"/>
    <lineage>
        <taxon>Bacteria</taxon>
        <taxon>Bacillati</taxon>
        <taxon>Actinomycetota</taxon>
        <taxon>Actinomycetes</taxon>
        <taxon>Micrococcales</taxon>
        <taxon>Bogoriellaceae</taxon>
        <taxon>Georgenia</taxon>
    </lineage>
</organism>
<dbReference type="InterPro" id="IPR036291">
    <property type="entry name" value="NAD(P)-bd_dom_sf"/>
</dbReference>
<dbReference type="PANTHER" id="PTHR11092:SF0">
    <property type="entry name" value="EPIMERASE FAMILY PROTEIN SDR39U1"/>
    <property type="match status" value="1"/>
</dbReference>
<evidence type="ECO:0000259" key="2">
    <source>
        <dbReference type="Pfam" id="PF01370"/>
    </source>
</evidence>
<keyword evidence="4" id="KW-1185">Reference proteome</keyword>
<reference evidence="3" key="1">
    <citation type="submission" date="2023-02" db="EMBL/GenBank/DDBJ databases">
        <title>Georgenia sp.10Sc9-8, isolated from a soil sample collected from the Taklamakan desert.</title>
        <authorList>
            <person name="Liu S."/>
        </authorList>
    </citation>
    <scope>NUCLEOTIDE SEQUENCE</scope>
    <source>
        <strain evidence="3">10Sc9-8</strain>
    </source>
</reference>
<protein>
    <submittedName>
        <fullName evidence="3">TIGR01777 family oxidoreductase</fullName>
    </submittedName>
</protein>
<dbReference type="Gene3D" id="3.40.50.720">
    <property type="entry name" value="NAD(P)-binding Rossmann-like Domain"/>
    <property type="match status" value="1"/>
</dbReference>
<sequence>MANPAAPFPRTVLVAGASGYLGSHLVRHLRHRGVTVRRLVRRPARGPEEFSWDPAAGRFPQDALTGVDAVVNLGGANLGRRWTRSYKETILRSRTEGTGLIAEGLAQHAADLPADAPRPRLLQASAVGYYGDRGEEQLTEAAPPGQGFLAEVVQAWEGATVPASAAGVPVALLRTGIVLAPTGGAMGRMMLLLRTGLAGPLGTGRHWWPWITLADHVRAQLHLLTSELTGPVNLSAPQPARNAEVIREVAHAMHRPAVLRVPRW</sequence>